<dbReference type="Proteomes" id="UP001215712">
    <property type="component" value="Unassembled WGS sequence"/>
</dbReference>
<dbReference type="PANTHER" id="PTHR23422:SF11">
    <property type="entry name" value="DIPEPTIDYL PEPTIDASE 3"/>
    <property type="match status" value="1"/>
</dbReference>
<dbReference type="Pfam" id="PF03571">
    <property type="entry name" value="Peptidase_M49"/>
    <property type="match status" value="1"/>
</dbReference>
<keyword evidence="4" id="KW-1185">Reference proteome</keyword>
<name>A0AAD6HRH5_9EURO</name>
<dbReference type="PANTHER" id="PTHR23422">
    <property type="entry name" value="DIPEPTIDYL PEPTIDASE III-RELATED"/>
    <property type="match status" value="1"/>
</dbReference>
<dbReference type="InterPro" id="IPR039461">
    <property type="entry name" value="Peptidase_M49"/>
</dbReference>
<evidence type="ECO:0000313" key="3">
    <source>
        <dbReference type="EMBL" id="KAJ5732749.1"/>
    </source>
</evidence>
<organism evidence="3 4">
    <name type="scientific">Penicillium malachiteum</name>
    <dbReference type="NCBI Taxonomy" id="1324776"/>
    <lineage>
        <taxon>Eukaryota</taxon>
        <taxon>Fungi</taxon>
        <taxon>Dikarya</taxon>
        <taxon>Ascomycota</taxon>
        <taxon>Pezizomycotina</taxon>
        <taxon>Eurotiomycetes</taxon>
        <taxon>Eurotiomycetidae</taxon>
        <taxon>Eurotiales</taxon>
        <taxon>Aspergillaceae</taxon>
        <taxon>Penicillium</taxon>
    </lineage>
</organism>
<sequence>MSTANGEITRRLEIGKVFDRLARDEDRDGKSYRVYAHHLVRACWHGSRITLRQTSPEAEGIFDFILLAHQACAGEWENFIGHGLAKEEVDSWLEFAGMFMSNLGNYFEDGNRKVIPDISVSALRKMASISTKASAKLEEIIGPMMSAQPVKLGHPDETSQSGYYPGVEKITKEEVEALSGVITVSGIEPDTTRLLKNSELQLYGEVQIPDQPLAKVYLRRGDHSKEMRNICLELAEAQKPATTSDQAAEMSHLINNFRTGDYKEVLWEALRVWAQDKAPRIEHTIGFFFPYRDPSRIRPDWLATVGIADAEETEKLGQLVARSTEFIRSLPWAVSENDGKGPFEYAKLEAPDFAIIHSLASVSFTVWEAFKINLNLGDGMNYGVKNILYSNRMALNSNPGRPCYYVHPSEADSYMKYAHIVRFITTSIHELLGHGMGKLLRETAPGEFNFDLQNPPISPVTGQPIHNWYKPNETWGTVFGKLASTVEECGAFLFADYFIDNKDILALFGYDDHSFPTAYDCEYSKSESNMA</sequence>
<dbReference type="EMBL" id="JAQJAN010000004">
    <property type="protein sequence ID" value="KAJ5732749.1"/>
    <property type="molecule type" value="Genomic_DNA"/>
</dbReference>
<evidence type="ECO:0000256" key="2">
    <source>
        <dbReference type="ARBA" id="ARBA00022801"/>
    </source>
</evidence>
<comment type="caution">
    <text evidence="3">The sequence shown here is derived from an EMBL/GenBank/DDBJ whole genome shotgun (WGS) entry which is preliminary data.</text>
</comment>
<gene>
    <name evidence="3" type="ORF">N7493_004230</name>
</gene>
<dbReference type="AlphaFoldDB" id="A0AAD6HRH5"/>
<keyword evidence="1" id="KW-0479">Metal-binding</keyword>
<evidence type="ECO:0000256" key="1">
    <source>
        <dbReference type="ARBA" id="ARBA00022723"/>
    </source>
</evidence>
<reference evidence="3" key="1">
    <citation type="journal article" date="2023" name="IMA Fungus">
        <title>Comparative genomic study of the Penicillium genus elucidates a diverse pangenome and 15 lateral gene transfer events.</title>
        <authorList>
            <person name="Petersen C."/>
            <person name="Sorensen T."/>
            <person name="Nielsen M.R."/>
            <person name="Sondergaard T.E."/>
            <person name="Sorensen J.L."/>
            <person name="Fitzpatrick D.A."/>
            <person name="Frisvad J.C."/>
            <person name="Nielsen K.L."/>
        </authorList>
    </citation>
    <scope>NUCLEOTIDE SEQUENCE</scope>
    <source>
        <strain evidence="3">IBT 17514</strain>
    </source>
</reference>
<dbReference type="GO" id="GO:0005737">
    <property type="term" value="C:cytoplasm"/>
    <property type="evidence" value="ECO:0007669"/>
    <property type="project" value="TreeGrafter"/>
</dbReference>
<reference evidence="3" key="2">
    <citation type="submission" date="2023-01" db="EMBL/GenBank/DDBJ databases">
        <authorList>
            <person name="Petersen C."/>
        </authorList>
    </citation>
    <scope>NUCLEOTIDE SEQUENCE</scope>
    <source>
        <strain evidence="3">IBT 17514</strain>
    </source>
</reference>
<dbReference type="GO" id="GO:0046872">
    <property type="term" value="F:metal ion binding"/>
    <property type="evidence" value="ECO:0007669"/>
    <property type="project" value="UniProtKB-KW"/>
</dbReference>
<dbReference type="Gene3D" id="3.30.540.30">
    <property type="match status" value="2"/>
</dbReference>
<evidence type="ECO:0000313" key="4">
    <source>
        <dbReference type="Proteomes" id="UP001215712"/>
    </source>
</evidence>
<accession>A0AAD6HRH5</accession>
<proteinExistence type="predicted"/>
<dbReference type="GO" id="GO:0008239">
    <property type="term" value="F:dipeptidyl-peptidase activity"/>
    <property type="evidence" value="ECO:0007669"/>
    <property type="project" value="TreeGrafter"/>
</dbReference>
<keyword evidence="2" id="KW-0378">Hydrolase</keyword>
<protein>
    <submittedName>
        <fullName evidence="3">Uncharacterized protein</fullName>
    </submittedName>
</protein>